<dbReference type="EMBL" id="KV907511">
    <property type="protein sequence ID" value="OOF91356.1"/>
    <property type="molecule type" value="Genomic_DNA"/>
</dbReference>
<dbReference type="OrthoDB" id="4492297at2759"/>
<dbReference type="STRING" id="602072.A0A1R3RA45"/>
<feature type="chain" id="PRO_5012232778" description="Cell wall galactomannoprotein" evidence="1">
    <location>
        <begin position="21"/>
        <end position="198"/>
    </location>
</feature>
<accession>A0A1R3RA45</accession>
<dbReference type="GO" id="GO:0005576">
    <property type="term" value="C:extracellular region"/>
    <property type="evidence" value="ECO:0007669"/>
    <property type="project" value="TreeGrafter"/>
</dbReference>
<feature type="signal peptide" evidence="1">
    <location>
        <begin position="1"/>
        <end position="20"/>
    </location>
</feature>
<dbReference type="VEuPathDB" id="FungiDB:ASPCADRAFT_409377"/>
<gene>
    <name evidence="2" type="ORF">ASPCADRAFT_409377</name>
</gene>
<evidence type="ECO:0008006" key="4">
    <source>
        <dbReference type="Google" id="ProtNLM"/>
    </source>
</evidence>
<reference evidence="3" key="1">
    <citation type="journal article" date="2017" name="Genome Biol.">
        <title>Comparative genomics reveals high biological diversity and specific adaptations in the industrially and medically important fungal genus Aspergillus.</title>
        <authorList>
            <person name="de Vries R.P."/>
            <person name="Riley R."/>
            <person name="Wiebenga A."/>
            <person name="Aguilar-Osorio G."/>
            <person name="Amillis S."/>
            <person name="Uchima C.A."/>
            <person name="Anderluh G."/>
            <person name="Asadollahi M."/>
            <person name="Askin M."/>
            <person name="Barry K."/>
            <person name="Battaglia E."/>
            <person name="Bayram O."/>
            <person name="Benocci T."/>
            <person name="Braus-Stromeyer S.A."/>
            <person name="Caldana C."/>
            <person name="Canovas D."/>
            <person name="Cerqueira G.C."/>
            <person name="Chen F."/>
            <person name="Chen W."/>
            <person name="Choi C."/>
            <person name="Clum A."/>
            <person name="Dos Santos R.A."/>
            <person name="Damasio A.R."/>
            <person name="Diallinas G."/>
            <person name="Emri T."/>
            <person name="Fekete E."/>
            <person name="Flipphi M."/>
            <person name="Freyberg S."/>
            <person name="Gallo A."/>
            <person name="Gournas C."/>
            <person name="Habgood R."/>
            <person name="Hainaut M."/>
            <person name="Harispe M.L."/>
            <person name="Henrissat B."/>
            <person name="Hilden K.S."/>
            <person name="Hope R."/>
            <person name="Hossain A."/>
            <person name="Karabika E."/>
            <person name="Karaffa L."/>
            <person name="Karanyi Z."/>
            <person name="Krasevec N."/>
            <person name="Kuo A."/>
            <person name="Kusch H."/>
            <person name="LaButti K."/>
            <person name="Lagendijk E.L."/>
            <person name="Lapidus A."/>
            <person name="Levasseur A."/>
            <person name="Lindquist E."/>
            <person name="Lipzen A."/>
            <person name="Logrieco A.F."/>
            <person name="MacCabe A."/>
            <person name="Maekelae M.R."/>
            <person name="Malavazi I."/>
            <person name="Melin P."/>
            <person name="Meyer V."/>
            <person name="Mielnichuk N."/>
            <person name="Miskei M."/>
            <person name="Molnar A.P."/>
            <person name="Mule G."/>
            <person name="Ngan C.Y."/>
            <person name="Orejas M."/>
            <person name="Orosz E."/>
            <person name="Ouedraogo J.P."/>
            <person name="Overkamp K.M."/>
            <person name="Park H.-S."/>
            <person name="Perrone G."/>
            <person name="Piumi F."/>
            <person name="Punt P.J."/>
            <person name="Ram A.F."/>
            <person name="Ramon A."/>
            <person name="Rauscher S."/>
            <person name="Record E."/>
            <person name="Riano-Pachon D.M."/>
            <person name="Robert V."/>
            <person name="Roehrig J."/>
            <person name="Ruller R."/>
            <person name="Salamov A."/>
            <person name="Salih N.S."/>
            <person name="Samson R.A."/>
            <person name="Sandor E."/>
            <person name="Sanguinetti M."/>
            <person name="Schuetze T."/>
            <person name="Sepcic K."/>
            <person name="Shelest E."/>
            <person name="Sherlock G."/>
            <person name="Sophianopoulou V."/>
            <person name="Squina F.M."/>
            <person name="Sun H."/>
            <person name="Susca A."/>
            <person name="Todd R.B."/>
            <person name="Tsang A."/>
            <person name="Unkles S.E."/>
            <person name="van de Wiele N."/>
            <person name="van Rossen-Uffink D."/>
            <person name="Oliveira J.V."/>
            <person name="Vesth T.C."/>
            <person name="Visser J."/>
            <person name="Yu J.-H."/>
            <person name="Zhou M."/>
            <person name="Andersen M.R."/>
            <person name="Archer D.B."/>
            <person name="Baker S.E."/>
            <person name="Benoit I."/>
            <person name="Brakhage A.A."/>
            <person name="Braus G.H."/>
            <person name="Fischer R."/>
            <person name="Frisvad J.C."/>
            <person name="Goldman G.H."/>
            <person name="Houbraken J."/>
            <person name="Oakley B."/>
            <person name="Pocsi I."/>
            <person name="Scazzocchio C."/>
            <person name="Seiboth B."/>
            <person name="vanKuyk P.A."/>
            <person name="Wortman J."/>
            <person name="Dyer P.S."/>
            <person name="Grigoriev I.V."/>
        </authorList>
    </citation>
    <scope>NUCLEOTIDE SEQUENCE [LARGE SCALE GENOMIC DNA]</scope>
    <source>
        <strain evidence="3">ITEM 5010</strain>
    </source>
</reference>
<organism evidence="2 3">
    <name type="scientific">Aspergillus carbonarius (strain ITEM 5010)</name>
    <dbReference type="NCBI Taxonomy" id="602072"/>
    <lineage>
        <taxon>Eukaryota</taxon>
        <taxon>Fungi</taxon>
        <taxon>Dikarya</taxon>
        <taxon>Ascomycota</taxon>
        <taxon>Pezizomycotina</taxon>
        <taxon>Eurotiomycetes</taxon>
        <taxon>Eurotiomycetidae</taxon>
        <taxon>Eurotiales</taxon>
        <taxon>Aspergillaceae</taxon>
        <taxon>Aspergillus</taxon>
        <taxon>Aspergillus subgen. Circumdati</taxon>
    </lineage>
</organism>
<dbReference type="PANTHER" id="PTHR38123">
    <property type="entry name" value="CELL WALL SERINE-THREONINE-RICH GALACTOMANNOPROTEIN MP1 (AFU_ORTHOLOGUE AFUA_4G03240)"/>
    <property type="match status" value="1"/>
</dbReference>
<protein>
    <recommendedName>
        <fullName evidence="4">Cell wall galactomannoprotein</fullName>
    </recommendedName>
</protein>
<keyword evidence="1" id="KW-0732">Signal</keyword>
<evidence type="ECO:0000256" key="1">
    <source>
        <dbReference type="SAM" id="SignalP"/>
    </source>
</evidence>
<dbReference type="OMA" id="KAFDGHP"/>
<sequence>MASTTKYITLLVALTAMASASWVPLLSLMVSSALTHACPLPTNSTGVDAIVAGMTTLALDYVAFQNGVQHFNGTQDQYDNGLSGEITVEKSIKQAIVVTTASDALNANESQQVLDALQLPYPTFMQELLHDIATKAQPVAKLNKSADVIAITQGLNNITDQLARAVQKKVVADVAKQVALGQEWVDDLFADTIRAYQA</sequence>
<dbReference type="Pfam" id="PF12296">
    <property type="entry name" value="HsbA"/>
    <property type="match status" value="1"/>
</dbReference>
<dbReference type="InterPro" id="IPR021054">
    <property type="entry name" value="Cell_wall_mannoprotein_1"/>
</dbReference>
<dbReference type="Proteomes" id="UP000188318">
    <property type="component" value="Unassembled WGS sequence"/>
</dbReference>
<name>A0A1R3RA45_ASPC5</name>
<evidence type="ECO:0000313" key="3">
    <source>
        <dbReference type="Proteomes" id="UP000188318"/>
    </source>
</evidence>
<proteinExistence type="predicted"/>
<dbReference type="PANTHER" id="PTHR38123:SF1">
    <property type="entry name" value="HYDROPHOBIC SURFACE BINDING PROTEIN"/>
    <property type="match status" value="1"/>
</dbReference>
<dbReference type="AlphaFoldDB" id="A0A1R3RA45"/>
<evidence type="ECO:0000313" key="2">
    <source>
        <dbReference type="EMBL" id="OOF91356.1"/>
    </source>
</evidence>
<keyword evidence="3" id="KW-1185">Reference proteome</keyword>